<protein>
    <submittedName>
        <fullName evidence="1">Uncharacterized protein</fullName>
    </submittedName>
</protein>
<sequence>MTNYARIIDGVAVDVSTDPTNSFHPTIAAQFIKVPDKVSHGWRLVEGTWSAPLLQASLPVIPVQSGTLNPTPPEFLLLLTLQERVAIRAAGPTDLVIADVLRMLDDPRVTFIDLTNPSVVEAINYLTTTAPALLTAERAARVLSGLSIAA</sequence>
<reference evidence="1 2" key="1">
    <citation type="submission" date="2014-07" db="EMBL/GenBank/DDBJ databases">
        <title>Draft Genome Sequences of Environmental Pseudomonas syringae strains.</title>
        <authorList>
            <person name="Baltrus D.A."/>
            <person name="Berge O."/>
            <person name="Morris C."/>
        </authorList>
    </citation>
    <scope>NUCLEOTIDE SEQUENCE [LARGE SCALE GENOMIC DNA]</scope>
    <source>
        <strain evidence="1 2">CEB003</strain>
    </source>
</reference>
<name>A0A085V491_PSESX</name>
<dbReference type="RefSeq" id="WP_047576580.1">
    <property type="nucleotide sequence ID" value="NZ_JPQT01000112.1"/>
</dbReference>
<evidence type="ECO:0000313" key="1">
    <source>
        <dbReference type="EMBL" id="KFE50254.1"/>
    </source>
</evidence>
<dbReference type="EMBL" id="JPQT01000112">
    <property type="protein sequence ID" value="KFE50254.1"/>
    <property type="molecule type" value="Genomic_DNA"/>
</dbReference>
<evidence type="ECO:0000313" key="2">
    <source>
        <dbReference type="Proteomes" id="UP000028643"/>
    </source>
</evidence>
<proteinExistence type="predicted"/>
<accession>A0A085V491</accession>
<dbReference type="AlphaFoldDB" id="A0A085V491"/>
<dbReference type="PATRIC" id="fig|317.174.peg.3604"/>
<comment type="caution">
    <text evidence="1">The sequence shown here is derived from an EMBL/GenBank/DDBJ whole genome shotgun (WGS) entry which is preliminary data.</text>
</comment>
<organism evidence="1 2">
    <name type="scientific">Pseudomonas syringae</name>
    <dbReference type="NCBI Taxonomy" id="317"/>
    <lineage>
        <taxon>Bacteria</taxon>
        <taxon>Pseudomonadati</taxon>
        <taxon>Pseudomonadota</taxon>
        <taxon>Gammaproteobacteria</taxon>
        <taxon>Pseudomonadales</taxon>
        <taxon>Pseudomonadaceae</taxon>
        <taxon>Pseudomonas</taxon>
    </lineage>
</organism>
<dbReference type="Proteomes" id="UP000028643">
    <property type="component" value="Unassembled WGS sequence"/>
</dbReference>
<gene>
    <name evidence="1" type="ORF">IV02_17645</name>
</gene>